<dbReference type="Gene3D" id="2.60.120.10">
    <property type="entry name" value="Jelly Rolls"/>
    <property type="match status" value="1"/>
</dbReference>
<evidence type="ECO:0000259" key="3">
    <source>
        <dbReference type="Pfam" id="PF06172"/>
    </source>
</evidence>
<gene>
    <name evidence="4" type="ORF">NP493_669g00004</name>
</gene>
<dbReference type="Proteomes" id="UP001209878">
    <property type="component" value="Unassembled WGS sequence"/>
</dbReference>
<keyword evidence="2" id="KW-0472">Membrane</keyword>
<keyword evidence="2" id="KW-0812">Transmembrane</keyword>
<feature type="compositionally biased region" description="Low complexity" evidence="1">
    <location>
        <begin position="56"/>
        <end position="94"/>
    </location>
</feature>
<dbReference type="EMBL" id="JAODUO010000673">
    <property type="protein sequence ID" value="KAK2176251.1"/>
    <property type="molecule type" value="Genomic_DNA"/>
</dbReference>
<dbReference type="InterPro" id="IPR014710">
    <property type="entry name" value="RmlC-like_jellyroll"/>
</dbReference>
<feature type="transmembrane region" description="Helical" evidence="2">
    <location>
        <begin position="195"/>
        <end position="218"/>
    </location>
</feature>
<evidence type="ECO:0000313" key="5">
    <source>
        <dbReference type="Proteomes" id="UP001209878"/>
    </source>
</evidence>
<dbReference type="AlphaFoldDB" id="A0AAD9KRN2"/>
<dbReference type="SUPFAM" id="SSF51182">
    <property type="entry name" value="RmlC-like cupins"/>
    <property type="match status" value="1"/>
</dbReference>
<accession>A0AAD9KRN2</accession>
<feature type="region of interest" description="Disordered" evidence="1">
    <location>
        <begin position="29"/>
        <end position="133"/>
    </location>
</feature>
<sequence>MGDAVADSESGPPSEVTYQANIATVHVKTESDDKDVKYVSPATRRKQKKNGILKKTTPTSTTSTPTTTTSTPTTRTPAGTTLTTDNNYTVNNNNKESPYQGLVTVTEPTDTTLPNGGVAADTEPGDTDGGHKKVSWSAETVVYTSRVDGSQRVAPRQTNGRAAAPLDDGQWDRRQRSSPLDEVGRSDKTTQKCCVVIAVKLLIIAVVGLVVLGIMYALRFSRSSDKDIGTLRKTLQLEAPGTHDLFTGAWHTSSSVLYLVVNQDIMPWQRPTTNVTFLWHRGASLIVYSIDERGVLRSVVLGDPLDNSAAAYSVWVSPADWHAARLFHKDSYSVFSVLASGDSYNWTEANSFKLQRQYPTLGSRIKAYTRRT</sequence>
<proteinExistence type="predicted"/>
<dbReference type="Pfam" id="PF06172">
    <property type="entry name" value="Cupin_5"/>
    <property type="match status" value="1"/>
</dbReference>
<keyword evidence="5" id="KW-1185">Reference proteome</keyword>
<organism evidence="4 5">
    <name type="scientific">Ridgeia piscesae</name>
    <name type="common">Tubeworm</name>
    <dbReference type="NCBI Taxonomy" id="27915"/>
    <lineage>
        <taxon>Eukaryota</taxon>
        <taxon>Metazoa</taxon>
        <taxon>Spiralia</taxon>
        <taxon>Lophotrochozoa</taxon>
        <taxon>Annelida</taxon>
        <taxon>Polychaeta</taxon>
        <taxon>Sedentaria</taxon>
        <taxon>Canalipalpata</taxon>
        <taxon>Sabellida</taxon>
        <taxon>Siboglinidae</taxon>
        <taxon>Ridgeia</taxon>
    </lineage>
</organism>
<evidence type="ECO:0000256" key="1">
    <source>
        <dbReference type="SAM" id="MobiDB-lite"/>
    </source>
</evidence>
<dbReference type="InterPro" id="IPR009327">
    <property type="entry name" value="Cupin_DUF985"/>
</dbReference>
<feature type="compositionally biased region" description="Basic residues" evidence="1">
    <location>
        <begin position="43"/>
        <end position="52"/>
    </location>
</feature>
<evidence type="ECO:0000256" key="2">
    <source>
        <dbReference type="SAM" id="Phobius"/>
    </source>
</evidence>
<keyword evidence="2" id="KW-1133">Transmembrane helix</keyword>
<feature type="domain" description="DUF985" evidence="3">
    <location>
        <begin position="250"/>
        <end position="338"/>
    </location>
</feature>
<reference evidence="4" key="1">
    <citation type="journal article" date="2023" name="Mol. Biol. Evol.">
        <title>Third-Generation Sequencing Reveals the Adaptive Role of the Epigenome in Three Deep-Sea Polychaetes.</title>
        <authorList>
            <person name="Perez M."/>
            <person name="Aroh O."/>
            <person name="Sun Y."/>
            <person name="Lan Y."/>
            <person name="Juniper S.K."/>
            <person name="Young C.R."/>
            <person name="Angers B."/>
            <person name="Qian P.Y."/>
        </authorList>
    </citation>
    <scope>NUCLEOTIDE SEQUENCE</scope>
    <source>
        <strain evidence="4">R07B-5</strain>
    </source>
</reference>
<dbReference type="InterPro" id="IPR011051">
    <property type="entry name" value="RmlC_Cupin_sf"/>
</dbReference>
<protein>
    <recommendedName>
        <fullName evidence="3">DUF985 domain-containing protein</fullName>
    </recommendedName>
</protein>
<comment type="caution">
    <text evidence="4">The sequence shown here is derived from an EMBL/GenBank/DDBJ whole genome shotgun (WGS) entry which is preliminary data.</text>
</comment>
<evidence type="ECO:0000313" key="4">
    <source>
        <dbReference type="EMBL" id="KAK2176251.1"/>
    </source>
</evidence>
<feature type="region of interest" description="Disordered" evidence="1">
    <location>
        <begin position="147"/>
        <end position="185"/>
    </location>
</feature>
<name>A0AAD9KRN2_RIDPI</name>